<dbReference type="EMBL" id="LXQD01000302">
    <property type="protein sequence ID" value="RCJ27837.1"/>
    <property type="molecule type" value="Genomic_DNA"/>
</dbReference>
<dbReference type="PANTHER" id="PTHR10285">
    <property type="entry name" value="URIDINE KINASE"/>
    <property type="match status" value="1"/>
</dbReference>
<proteinExistence type="predicted"/>
<dbReference type="SUPFAM" id="SSF52540">
    <property type="entry name" value="P-loop containing nucleoside triphosphate hydrolases"/>
    <property type="match status" value="1"/>
</dbReference>
<accession>A0A367QUG9</accession>
<dbReference type="GO" id="GO:0016301">
    <property type="term" value="F:kinase activity"/>
    <property type="evidence" value="ECO:0007669"/>
    <property type="project" value="UniProtKB-KW"/>
</dbReference>
<evidence type="ECO:0000313" key="1">
    <source>
        <dbReference type="EMBL" id="RCJ27837.1"/>
    </source>
</evidence>
<evidence type="ECO:0000313" key="2">
    <source>
        <dbReference type="Proteomes" id="UP000252107"/>
    </source>
</evidence>
<dbReference type="Gene3D" id="3.40.50.300">
    <property type="entry name" value="P-loop containing nucleotide triphosphate hydrolases"/>
    <property type="match status" value="1"/>
</dbReference>
<dbReference type="Proteomes" id="UP000252107">
    <property type="component" value="Unassembled WGS sequence"/>
</dbReference>
<gene>
    <name evidence="1" type="ORF">A6770_25170</name>
</gene>
<dbReference type="InterPro" id="IPR027417">
    <property type="entry name" value="P-loop_NTPase"/>
</dbReference>
<organism evidence="1 2">
    <name type="scientific">Nostoc minutum NIES-26</name>
    <dbReference type="NCBI Taxonomy" id="1844469"/>
    <lineage>
        <taxon>Bacteria</taxon>
        <taxon>Bacillati</taxon>
        <taxon>Cyanobacteriota</taxon>
        <taxon>Cyanophyceae</taxon>
        <taxon>Nostocales</taxon>
        <taxon>Nostocaceae</taxon>
        <taxon>Nostoc</taxon>
    </lineage>
</organism>
<protein>
    <submittedName>
        <fullName evidence="1">Glycerate kinase</fullName>
    </submittedName>
</protein>
<keyword evidence="1" id="KW-0808">Transferase</keyword>
<dbReference type="AlphaFoldDB" id="A0A367QUG9"/>
<comment type="caution">
    <text evidence="1">The sequence shown here is derived from an EMBL/GenBank/DDBJ whole genome shotgun (WGS) entry which is preliminary data.</text>
</comment>
<keyword evidence="1" id="KW-0418">Kinase</keyword>
<reference evidence="1" key="1">
    <citation type="submission" date="2016-04" db="EMBL/GenBank/DDBJ databases">
        <authorList>
            <person name="Tabuchi Yagui T.R."/>
        </authorList>
    </citation>
    <scope>NUCLEOTIDE SEQUENCE [LARGE SCALE GENOMIC DNA]</scope>
    <source>
        <strain evidence="1">NIES-26</strain>
    </source>
</reference>
<sequence>MNSWLSEIFVTDTADTTWQQQSRKAVLADTLKAKAFGITSTNVDEVIQMRSRLLKSVLPAFSQFCQTSLHRPPQEMLEVLWDLWLPLGLRLASHRQRLGHPLIQGILGGQGTGKTTMCQVLTLILQQLGYRTLSLSLDDLYKTYSDRLALTQQDPRLIWRGPPGTHDINLGLNLLDGIRQGESPVMVPRFDKSAYGGAGDRTTPEIVTNVDIVLFEGWFVGVRPIDPNTFNSAPPPIITDEDRAFARDLNRQLNDYLPLWERLDSLIVLYPTDYRCSLPWRKQAEQQMITAGKSGMTDEQVEEFVNYFWRSLHPELFIKPLVQSSSAVDLVIEIHPDRSFGRVYCNPR</sequence>
<keyword evidence="2" id="KW-1185">Reference proteome</keyword>
<name>A0A367QUG9_9NOSO</name>